<organism evidence="1">
    <name type="scientific">marine sediment metagenome</name>
    <dbReference type="NCBI Taxonomy" id="412755"/>
    <lineage>
        <taxon>unclassified sequences</taxon>
        <taxon>metagenomes</taxon>
        <taxon>ecological metagenomes</taxon>
    </lineage>
</organism>
<protein>
    <recommendedName>
        <fullName evidence="2">ParB/Sulfiredoxin domain-containing protein</fullName>
    </recommendedName>
</protein>
<dbReference type="EMBL" id="BART01009773">
    <property type="protein sequence ID" value="GAG80751.1"/>
    <property type="molecule type" value="Genomic_DNA"/>
</dbReference>
<feature type="non-terminal residue" evidence="1">
    <location>
        <position position="1"/>
    </location>
</feature>
<dbReference type="AlphaFoldDB" id="X1C8L8"/>
<reference evidence="1" key="1">
    <citation type="journal article" date="2014" name="Front. Microbiol.">
        <title>High frequency of phylogenetically diverse reductive dehalogenase-homologous genes in deep subseafloor sedimentary metagenomes.</title>
        <authorList>
            <person name="Kawai M."/>
            <person name="Futagami T."/>
            <person name="Toyoda A."/>
            <person name="Takaki Y."/>
            <person name="Nishi S."/>
            <person name="Hori S."/>
            <person name="Arai W."/>
            <person name="Tsubouchi T."/>
            <person name="Morono Y."/>
            <person name="Uchiyama I."/>
            <person name="Ito T."/>
            <person name="Fujiyama A."/>
            <person name="Inagaki F."/>
            <person name="Takami H."/>
        </authorList>
    </citation>
    <scope>NUCLEOTIDE SEQUENCE</scope>
    <source>
        <strain evidence="1">Expedition CK06-06</strain>
    </source>
</reference>
<comment type="caution">
    <text evidence="1">The sequence shown here is derived from an EMBL/GenBank/DDBJ whole genome shotgun (WGS) entry which is preliminary data.</text>
</comment>
<evidence type="ECO:0008006" key="2">
    <source>
        <dbReference type="Google" id="ProtNLM"/>
    </source>
</evidence>
<proteinExistence type="predicted"/>
<name>X1C8L8_9ZZZZ</name>
<gene>
    <name evidence="1" type="ORF">S01H4_21545</name>
</gene>
<sequence>FNGNRRKLALDELSKVDDKFNWMKVVVLPGKEDPGGPPTMLEIEQIENRYQLQSEGKAEYYKFDRALSIRRKIRLVFHNFRYLT</sequence>
<evidence type="ECO:0000313" key="1">
    <source>
        <dbReference type="EMBL" id="GAG80751.1"/>
    </source>
</evidence>
<accession>X1C8L8</accession>